<evidence type="ECO:0000256" key="3">
    <source>
        <dbReference type="ARBA" id="ARBA00022737"/>
    </source>
</evidence>
<keyword evidence="10" id="KW-1185">Reference proteome</keyword>
<keyword evidence="4 7" id="KW-0862">Zinc</keyword>
<name>A0A6I8NUU7_ORNAN</name>
<reference evidence="9" key="3">
    <citation type="submission" date="2025-09" db="UniProtKB">
        <authorList>
            <consortium name="Ensembl"/>
        </authorList>
    </citation>
    <scope>IDENTIFICATION</scope>
    <source>
        <strain evidence="9">Glennie</strain>
    </source>
</reference>
<evidence type="ECO:0000256" key="7">
    <source>
        <dbReference type="PROSITE-ProRule" id="PRU00125"/>
    </source>
</evidence>
<sequence>MPNWGGGAKCGACEKTVYHAEEIQCNGRSFHKTCFHCMACRKALDSTTVAAHESEIYCKVCYGRRYGPKGIGYGQGAGCLSTDTGEHLGLQFQHLGTKPVSAVPFVERVNLQMLRTKMGNYTVKFAMQKILAPQELALVGLRNRWKRKSEGLSTSSVFVTS</sequence>
<dbReference type="GeneTree" id="ENSGT00940000159533"/>
<evidence type="ECO:0000256" key="6">
    <source>
        <dbReference type="ARBA" id="ARBA00023242"/>
    </source>
</evidence>
<reference evidence="9 10" key="1">
    <citation type="journal article" date="2008" name="Nature">
        <title>Genome analysis of the platypus reveals unique signatures of evolution.</title>
        <authorList>
            <person name="Warren W.C."/>
            <person name="Hillier L.W."/>
            <person name="Marshall Graves J.A."/>
            <person name="Birney E."/>
            <person name="Ponting C.P."/>
            <person name="Grutzner F."/>
            <person name="Belov K."/>
            <person name="Miller W."/>
            <person name="Clarke L."/>
            <person name="Chinwalla A.T."/>
            <person name="Yang S.P."/>
            <person name="Heger A."/>
            <person name="Locke D.P."/>
            <person name="Miethke P."/>
            <person name="Waters P.D."/>
            <person name="Veyrunes F."/>
            <person name="Fulton L."/>
            <person name="Fulton B."/>
            <person name="Graves T."/>
            <person name="Wallis J."/>
            <person name="Puente X.S."/>
            <person name="Lopez-Otin C."/>
            <person name="Ordonez G.R."/>
            <person name="Eichler E.E."/>
            <person name="Chen L."/>
            <person name="Cheng Z."/>
            <person name="Deakin J.E."/>
            <person name="Alsop A."/>
            <person name="Thompson K."/>
            <person name="Kirby P."/>
            <person name="Papenfuss A.T."/>
            <person name="Wakefield M.J."/>
            <person name="Olender T."/>
            <person name="Lancet D."/>
            <person name="Huttley G.A."/>
            <person name="Smit A.F."/>
            <person name="Pask A."/>
            <person name="Temple-Smith P."/>
            <person name="Batzer M.A."/>
            <person name="Walker J.A."/>
            <person name="Konkel M.K."/>
            <person name="Harris R.S."/>
            <person name="Whittington C.M."/>
            <person name="Wong E.S."/>
            <person name="Gemmell N.J."/>
            <person name="Buschiazzo E."/>
            <person name="Vargas Jentzsch I.M."/>
            <person name="Merkel A."/>
            <person name="Schmitz J."/>
            <person name="Zemann A."/>
            <person name="Churakov G."/>
            <person name="Kriegs J.O."/>
            <person name="Brosius J."/>
            <person name="Murchison E.P."/>
            <person name="Sachidanandam R."/>
            <person name="Smith C."/>
            <person name="Hannon G.J."/>
            <person name="Tsend-Ayush E."/>
            <person name="McMillan D."/>
            <person name="Attenborough R."/>
            <person name="Rens W."/>
            <person name="Ferguson-Smith M."/>
            <person name="Lefevre C.M."/>
            <person name="Sharp J.A."/>
            <person name="Nicholas K.R."/>
            <person name="Ray D.A."/>
            <person name="Kube M."/>
            <person name="Reinhardt R."/>
            <person name="Pringle T.H."/>
            <person name="Taylor J."/>
            <person name="Jones R.C."/>
            <person name="Nixon B."/>
            <person name="Dacheux J.L."/>
            <person name="Niwa H."/>
            <person name="Sekita Y."/>
            <person name="Huang X."/>
            <person name="Stark A."/>
            <person name="Kheradpour P."/>
            <person name="Kellis M."/>
            <person name="Flicek P."/>
            <person name="Chen Y."/>
            <person name="Webber C."/>
            <person name="Hardison R."/>
            <person name="Nelson J."/>
            <person name="Hallsworth-Pepin K."/>
            <person name="Delehaunty K."/>
            <person name="Markovic C."/>
            <person name="Minx P."/>
            <person name="Feng Y."/>
            <person name="Kremitzki C."/>
            <person name="Mitreva M."/>
            <person name="Glasscock J."/>
            <person name="Wylie T."/>
            <person name="Wohldmann P."/>
            <person name="Thiru P."/>
            <person name="Nhan M.N."/>
            <person name="Pohl C.S."/>
            <person name="Smith S.M."/>
            <person name="Hou S."/>
            <person name="Nefedov M."/>
            <person name="de Jong P.J."/>
            <person name="Renfree M.B."/>
            <person name="Mardis E.R."/>
            <person name="Wilson R.K."/>
        </authorList>
    </citation>
    <scope>NUCLEOTIDE SEQUENCE [LARGE SCALE GENOMIC DNA]</scope>
    <source>
        <strain evidence="9 10">Glennie</strain>
    </source>
</reference>
<protein>
    <submittedName>
        <fullName evidence="9">Cysteine and glycine rich protein 3</fullName>
    </submittedName>
</protein>
<dbReference type="Bgee" id="ENSOANG00000048468">
    <property type="expression patterns" value="Expressed in heart and 2 other cell types or tissues"/>
</dbReference>
<dbReference type="SMART" id="SM00132">
    <property type="entry name" value="LIM"/>
    <property type="match status" value="1"/>
</dbReference>
<dbReference type="PROSITE" id="PS50023">
    <property type="entry name" value="LIM_DOMAIN_2"/>
    <property type="match status" value="1"/>
</dbReference>
<evidence type="ECO:0000256" key="2">
    <source>
        <dbReference type="ARBA" id="ARBA00022723"/>
    </source>
</evidence>
<evidence type="ECO:0000259" key="8">
    <source>
        <dbReference type="PROSITE" id="PS50023"/>
    </source>
</evidence>
<proteinExistence type="predicted"/>
<evidence type="ECO:0000313" key="9">
    <source>
        <dbReference type="Ensembl" id="ENSOANP00000044715.1"/>
    </source>
</evidence>
<dbReference type="PANTHER" id="PTHR24215:SF1">
    <property type="entry name" value="CYSTEINE AND GLYCINE-RICH PROTEIN 3"/>
    <property type="match status" value="1"/>
</dbReference>
<keyword evidence="6" id="KW-0539">Nucleus</keyword>
<evidence type="ECO:0000256" key="4">
    <source>
        <dbReference type="ARBA" id="ARBA00022833"/>
    </source>
</evidence>
<dbReference type="FunFam" id="2.10.110.10:FF:000001">
    <property type="entry name" value="Cysteine and glycine-rich protein 1"/>
    <property type="match status" value="1"/>
</dbReference>
<dbReference type="SUPFAM" id="SSF57716">
    <property type="entry name" value="Glucocorticoid receptor-like (DNA-binding domain)"/>
    <property type="match status" value="2"/>
</dbReference>
<dbReference type="Ensembl" id="ENSOANT00000056867.1">
    <property type="protein sequence ID" value="ENSOANP00000044715.1"/>
    <property type="gene ID" value="ENSOANG00000048468.1"/>
</dbReference>
<dbReference type="AlphaFoldDB" id="A0A6I8NUU7"/>
<dbReference type="Gene3D" id="2.10.110.10">
    <property type="entry name" value="Cysteine Rich Protein"/>
    <property type="match status" value="1"/>
</dbReference>
<evidence type="ECO:0000313" key="10">
    <source>
        <dbReference type="Proteomes" id="UP000002279"/>
    </source>
</evidence>
<evidence type="ECO:0000256" key="1">
    <source>
        <dbReference type="ARBA" id="ARBA00004123"/>
    </source>
</evidence>
<keyword evidence="3" id="KW-0677">Repeat</keyword>
<keyword evidence="2 7" id="KW-0479">Metal-binding</keyword>
<dbReference type="InterPro" id="IPR001781">
    <property type="entry name" value="Znf_LIM"/>
</dbReference>
<feature type="domain" description="LIM zinc-binding" evidence="8">
    <location>
        <begin position="8"/>
        <end position="68"/>
    </location>
</feature>
<organism evidence="9 10">
    <name type="scientific">Ornithorhynchus anatinus</name>
    <name type="common">Duckbill platypus</name>
    <dbReference type="NCBI Taxonomy" id="9258"/>
    <lineage>
        <taxon>Eukaryota</taxon>
        <taxon>Metazoa</taxon>
        <taxon>Chordata</taxon>
        <taxon>Craniata</taxon>
        <taxon>Vertebrata</taxon>
        <taxon>Euteleostomi</taxon>
        <taxon>Mammalia</taxon>
        <taxon>Monotremata</taxon>
        <taxon>Ornithorhynchidae</taxon>
        <taxon>Ornithorhynchus</taxon>
    </lineage>
</organism>
<dbReference type="GO" id="GO:0005634">
    <property type="term" value="C:nucleus"/>
    <property type="evidence" value="ECO:0007669"/>
    <property type="project" value="UniProtKB-SubCell"/>
</dbReference>
<gene>
    <name evidence="9" type="primary">CSRP3</name>
</gene>
<dbReference type="GO" id="GO:0046872">
    <property type="term" value="F:metal ion binding"/>
    <property type="evidence" value="ECO:0007669"/>
    <property type="project" value="UniProtKB-KW"/>
</dbReference>
<keyword evidence="5 7" id="KW-0440">LIM domain</keyword>
<comment type="subcellular location">
    <subcellularLocation>
        <location evidence="1">Nucleus</location>
    </subcellularLocation>
</comment>
<dbReference type="PANTHER" id="PTHR24215">
    <property type="entry name" value="RHO-GTPASE-ACTIVATING PROTEIN LRG1"/>
    <property type="match status" value="1"/>
</dbReference>
<dbReference type="Proteomes" id="UP000002279">
    <property type="component" value="Chromosome 3"/>
</dbReference>
<dbReference type="PROSITE" id="PS00478">
    <property type="entry name" value="LIM_DOMAIN_1"/>
    <property type="match status" value="1"/>
</dbReference>
<dbReference type="CDD" id="cd09481">
    <property type="entry name" value="LIM1_CRP3"/>
    <property type="match status" value="1"/>
</dbReference>
<reference evidence="9" key="2">
    <citation type="submission" date="2025-08" db="UniProtKB">
        <authorList>
            <consortium name="Ensembl"/>
        </authorList>
    </citation>
    <scope>IDENTIFICATION</scope>
    <source>
        <strain evidence="9">Glennie</strain>
    </source>
</reference>
<accession>A0A6I8NUU7</accession>
<dbReference type="Pfam" id="PF00412">
    <property type="entry name" value="LIM"/>
    <property type="match status" value="1"/>
</dbReference>
<evidence type="ECO:0000256" key="5">
    <source>
        <dbReference type="ARBA" id="ARBA00023038"/>
    </source>
</evidence>